<comment type="domain">
    <text evidence="6">The CKK domain binds microtubules.</text>
</comment>
<gene>
    <name evidence="11" type="ORF">EVEC_LOCUS7916</name>
</gene>
<protein>
    <submittedName>
        <fullName evidence="13">Calmodulin-regulated spectrin-associated protein 1</fullName>
    </submittedName>
</protein>
<feature type="compositionally biased region" description="Polar residues" evidence="8">
    <location>
        <begin position="821"/>
        <end position="837"/>
    </location>
</feature>
<dbReference type="GO" id="GO:0051011">
    <property type="term" value="F:microtubule minus-end binding"/>
    <property type="evidence" value="ECO:0007669"/>
    <property type="project" value="TreeGrafter"/>
</dbReference>
<sequence>MDLLFSNSLLVKNEWDEIKLGKLAASVKWLIGHVYGGLVPDLLASPIRYNDNNTFHLESAVITALTNASLYSNAAAKIFKDQSLINQPHSVVLWALSNHSIPILISGEEADLDEGVLSSVQPFHQAAHLAVMDALMTAHMRSIITIERIVTAVQKYTTVDPREEPMDSVDALLFWINKICLLVRDDIEKSQLTTKREENQFGPVVVPEMEDLYEDMCDGACLCALVAFYSDQMNMQRICFNDPMSIPDCQYNLVLLKSFCERLPFNFFYFEIEDVLYLHECLQPNVNAFLADLFNYFEGTVKSAEVNTYRHFVPIAGIPDLRKNCSSKPAALPRGKQQPSMTRAMSLMSTDSLISGRGMTARGSDVGVRGQIGSPNTTNFRQILQVPTDENGRYLSTTLPNSGYERSDSMPAASVRLALEEKRRDLEKKRLFESNQNEAERVQKQKDAFFALMQRIEKVGNDPRSRTHSELGSLSPAGPSNTGKHFNSVQETVDNLRKQVEKLTVQHEELSRQVHGDRRMSHAISQPAIHSELPCMQEQQMMVDSYCAPSQCMVNSCVQSARTQNYAVPYTGESVFQPVIPQPYDLQQQVFIDGCGMAPMLNSTMGAGLAPSVASTMTMAPSPCVSPYVLRQHQGVSFPRPVLASSPVSAVIAPTQGQYVQNDVSAVGPSGNGNTNSFRLHQNNASSSRLDPPLELKNTLTNWGLTYKAGHMSRPQRRTWENGTFIKAEVDLVNQPDVVPHAPSDQAVSQQYLLLGLTFCPTPKFLRGYKRLLVLFEIYPERIDRRSIIAQKFFCLQDQVPPGPSSVSARRLQAEADQFHCHSSTNDSSSYETQNDQNRQELNEQDMSLDSIIRLNHQQSPPKDPASSPLASTLLKQRHSATGGSQFIVEDVGQERASSGVTREMEAKKEALLARTLRRREQLEQRVGELEARNAGRRQAELEKQEAAEQRKKERELNRQRALEAYKKKKMDRELEMNGSQNGRGHSQPPTSRPKTVVDMSKSRTLQRPSRTQSSVGEGNGSSSARSTISSIGEPSLKLFSKYVPKSNRTIIINALHYSVFPGAVWDKQRNEVLSELAKNDSKHLLLLFKDQKCRYMGAYSWDQQSDTAHRIHGKGPVICHESMMFLMFKYDSGAKSFSQIPTKHLSATIDGFTLKDQYTQSAKIPHSNSSYSGFR</sequence>
<dbReference type="Pfam" id="PF25532">
    <property type="entry name" value="CH_CAMSAP2_N"/>
    <property type="match status" value="1"/>
</dbReference>
<reference evidence="13" key="1">
    <citation type="submission" date="2017-02" db="UniProtKB">
        <authorList>
            <consortium name="WormBaseParasite"/>
        </authorList>
    </citation>
    <scope>IDENTIFICATION</scope>
</reference>
<dbReference type="OrthoDB" id="2125658at2759"/>
<feature type="domain" description="Calponin-homology (CH)" evidence="9">
    <location>
        <begin position="166"/>
        <end position="298"/>
    </location>
</feature>
<evidence type="ECO:0000256" key="2">
    <source>
        <dbReference type="ARBA" id="ARBA00022490"/>
    </source>
</evidence>
<dbReference type="GO" id="GO:0007026">
    <property type="term" value="P:negative regulation of microtubule depolymerization"/>
    <property type="evidence" value="ECO:0007669"/>
    <property type="project" value="TreeGrafter"/>
</dbReference>
<evidence type="ECO:0000256" key="8">
    <source>
        <dbReference type="SAM" id="MobiDB-lite"/>
    </source>
</evidence>
<keyword evidence="4 7" id="KW-0175">Coiled coil</keyword>
<organism evidence="13">
    <name type="scientific">Enterobius vermicularis</name>
    <name type="common">Human pinworm</name>
    <dbReference type="NCBI Taxonomy" id="51028"/>
    <lineage>
        <taxon>Eukaryota</taxon>
        <taxon>Metazoa</taxon>
        <taxon>Ecdysozoa</taxon>
        <taxon>Nematoda</taxon>
        <taxon>Chromadorea</taxon>
        <taxon>Rhabditida</taxon>
        <taxon>Spirurina</taxon>
        <taxon>Oxyuridomorpha</taxon>
        <taxon>Oxyuroidea</taxon>
        <taxon>Oxyuridae</taxon>
        <taxon>Enterobius</taxon>
    </lineage>
</organism>
<dbReference type="WBParaSite" id="EVEC_0000843201-mRNA-1">
    <property type="protein sequence ID" value="EVEC_0000843201-mRNA-1"/>
    <property type="gene ID" value="EVEC_0000843201"/>
</dbReference>
<dbReference type="GO" id="GO:0005516">
    <property type="term" value="F:calmodulin binding"/>
    <property type="evidence" value="ECO:0007669"/>
    <property type="project" value="InterPro"/>
</dbReference>
<dbReference type="InterPro" id="IPR014797">
    <property type="entry name" value="CKK_CAMSAP"/>
</dbReference>
<dbReference type="SMART" id="SM01051">
    <property type="entry name" value="CAMSAP_CKK"/>
    <property type="match status" value="1"/>
</dbReference>
<feature type="compositionally biased region" description="Polar residues" evidence="8">
    <location>
        <begin position="672"/>
        <end position="689"/>
    </location>
</feature>
<feature type="domain" description="CKK" evidence="10">
    <location>
        <begin position="1036"/>
        <end position="1171"/>
    </location>
</feature>
<dbReference type="GO" id="GO:0036449">
    <property type="term" value="C:microtubule minus-end"/>
    <property type="evidence" value="ECO:0007669"/>
    <property type="project" value="TreeGrafter"/>
</dbReference>
<keyword evidence="5" id="KW-0206">Cytoskeleton</keyword>
<dbReference type="InterPro" id="IPR011033">
    <property type="entry name" value="PRC_barrel-like_sf"/>
</dbReference>
<feature type="compositionally biased region" description="Polar residues" evidence="8">
    <location>
        <begin position="1003"/>
        <end position="1017"/>
    </location>
</feature>
<dbReference type="InterPro" id="IPR038209">
    <property type="entry name" value="CKK_dom_sf"/>
</dbReference>
<dbReference type="Gene3D" id="3.10.20.360">
    <property type="entry name" value="CKK domain"/>
    <property type="match status" value="1"/>
</dbReference>
<dbReference type="InterPro" id="IPR032940">
    <property type="entry name" value="CAMSAP"/>
</dbReference>
<feature type="compositionally biased region" description="Basic and acidic residues" evidence="8">
    <location>
        <begin position="460"/>
        <end position="469"/>
    </location>
</feature>
<evidence type="ECO:0000313" key="11">
    <source>
        <dbReference type="EMBL" id="VDD93165.1"/>
    </source>
</evidence>
<feature type="region of interest" description="Disordered" evidence="8">
    <location>
        <begin position="819"/>
        <end position="839"/>
    </location>
</feature>
<dbReference type="EMBL" id="UXUI01009159">
    <property type="protein sequence ID" value="VDD93165.1"/>
    <property type="molecule type" value="Genomic_DNA"/>
</dbReference>
<evidence type="ECO:0000313" key="12">
    <source>
        <dbReference type="Proteomes" id="UP000274131"/>
    </source>
</evidence>
<dbReference type="PROSITE" id="PS51508">
    <property type="entry name" value="CKK"/>
    <property type="match status" value="1"/>
</dbReference>
<name>A0A0N4VCX1_ENTVE</name>
<feature type="region of interest" description="Disordered" evidence="8">
    <location>
        <begin position="666"/>
        <end position="693"/>
    </location>
</feature>
<feature type="region of interest" description="Disordered" evidence="8">
    <location>
        <begin position="392"/>
        <end position="411"/>
    </location>
</feature>
<dbReference type="InterPro" id="IPR036872">
    <property type="entry name" value="CH_dom_sf"/>
</dbReference>
<evidence type="ECO:0000256" key="4">
    <source>
        <dbReference type="ARBA" id="ARBA00023054"/>
    </source>
</evidence>
<dbReference type="GO" id="GO:0031122">
    <property type="term" value="P:cytoplasmic microtubule organization"/>
    <property type="evidence" value="ECO:0007669"/>
    <property type="project" value="TreeGrafter"/>
</dbReference>
<dbReference type="Proteomes" id="UP000274131">
    <property type="component" value="Unassembled WGS sequence"/>
</dbReference>
<dbReference type="InterPro" id="IPR022613">
    <property type="entry name" value="CH_CAMSAP_2"/>
</dbReference>
<evidence type="ECO:0000313" key="13">
    <source>
        <dbReference type="WBParaSite" id="EVEC_0000843201-mRNA-1"/>
    </source>
</evidence>
<comment type="similarity">
    <text evidence="6">Belongs to the CAMSAP1 family.</text>
</comment>
<dbReference type="InterPro" id="IPR001715">
    <property type="entry name" value="CH_dom"/>
</dbReference>
<feature type="coiled-coil region" evidence="7">
    <location>
        <begin position="486"/>
        <end position="513"/>
    </location>
</feature>
<feature type="compositionally biased region" description="Basic and acidic residues" evidence="8">
    <location>
        <begin position="934"/>
        <end position="976"/>
    </location>
</feature>
<dbReference type="Pfam" id="PF11971">
    <property type="entry name" value="CAMSAP_CH"/>
    <property type="match status" value="1"/>
</dbReference>
<reference evidence="11 12" key="2">
    <citation type="submission" date="2018-10" db="EMBL/GenBank/DDBJ databases">
        <authorList>
            <consortium name="Pathogen Informatics"/>
        </authorList>
    </citation>
    <scope>NUCLEOTIDE SEQUENCE [LARGE SCALE GENOMIC DNA]</scope>
</reference>
<keyword evidence="2" id="KW-0963">Cytoplasm</keyword>
<comment type="subcellular location">
    <subcellularLocation>
        <location evidence="1">Cytoplasm</location>
        <location evidence="1">Cytoskeleton</location>
    </subcellularLocation>
</comment>
<evidence type="ECO:0000259" key="10">
    <source>
        <dbReference type="PROSITE" id="PS51508"/>
    </source>
</evidence>
<dbReference type="PROSITE" id="PS50021">
    <property type="entry name" value="CH"/>
    <property type="match status" value="1"/>
</dbReference>
<evidence type="ECO:0000256" key="5">
    <source>
        <dbReference type="ARBA" id="ARBA00023212"/>
    </source>
</evidence>
<dbReference type="Pfam" id="PF08683">
    <property type="entry name" value="CAMSAP_CKK"/>
    <property type="match status" value="1"/>
</dbReference>
<feature type="region of interest" description="Disordered" evidence="8">
    <location>
        <begin position="460"/>
        <end position="486"/>
    </location>
</feature>
<accession>A0A0N4VCX1</accession>
<evidence type="ECO:0000259" key="9">
    <source>
        <dbReference type="PROSITE" id="PS50021"/>
    </source>
</evidence>
<evidence type="ECO:0000256" key="1">
    <source>
        <dbReference type="ARBA" id="ARBA00004245"/>
    </source>
</evidence>
<evidence type="ECO:0000256" key="7">
    <source>
        <dbReference type="SAM" id="Coils"/>
    </source>
</evidence>
<keyword evidence="12" id="KW-1185">Reference proteome</keyword>
<evidence type="ECO:0000256" key="3">
    <source>
        <dbReference type="ARBA" id="ARBA00022701"/>
    </source>
</evidence>
<proteinExistence type="inferred from homology"/>
<feature type="region of interest" description="Disordered" evidence="8">
    <location>
        <begin position="934"/>
        <end position="1029"/>
    </location>
</feature>
<keyword evidence="3 6" id="KW-0493">Microtubule</keyword>
<dbReference type="SUPFAM" id="SSF50346">
    <property type="entry name" value="PRC-barrel domain"/>
    <property type="match status" value="1"/>
</dbReference>
<evidence type="ECO:0000256" key="6">
    <source>
        <dbReference type="PROSITE-ProRule" id="PRU00841"/>
    </source>
</evidence>
<dbReference type="InterPro" id="IPR058042">
    <property type="entry name" value="CAMSAP_N"/>
</dbReference>
<dbReference type="PANTHER" id="PTHR21595:SF0">
    <property type="entry name" value="PATRONIN"/>
    <property type="match status" value="1"/>
</dbReference>
<feature type="compositionally biased region" description="Polar residues" evidence="8">
    <location>
        <begin position="978"/>
        <end position="994"/>
    </location>
</feature>
<dbReference type="STRING" id="51028.A0A0N4VCX1"/>
<dbReference type="SUPFAM" id="SSF47576">
    <property type="entry name" value="Calponin-homology domain, CH-domain"/>
    <property type="match status" value="1"/>
</dbReference>
<dbReference type="PANTHER" id="PTHR21595">
    <property type="entry name" value="PATRONIN"/>
    <property type="match status" value="1"/>
</dbReference>
<dbReference type="AlphaFoldDB" id="A0A0N4VCX1"/>